<organism evidence="4 5">
    <name type="scientific">Constantimarinum furrinae</name>
    <dbReference type="NCBI Taxonomy" id="2562285"/>
    <lineage>
        <taxon>Bacteria</taxon>
        <taxon>Pseudomonadati</taxon>
        <taxon>Bacteroidota</taxon>
        <taxon>Flavobacteriia</taxon>
        <taxon>Flavobacteriales</taxon>
        <taxon>Flavobacteriaceae</taxon>
        <taxon>Altibacter/Constantimarinum group</taxon>
        <taxon>Constantimarinum</taxon>
    </lineage>
</organism>
<feature type="transmembrane region" description="Helical" evidence="2">
    <location>
        <begin position="6"/>
        <end position="22"/>
    </location>
</feature>
<dbReference type="Pfam" id="PF05569">
    <property type="entry name" value="Peptidase_M56"/>
    <property type="match status" value="1"/>
</dbReference>
<dbReference type="AlphaFoldDB" id="A0A7G8PS44"/>
<accession>A0A7G8PS44</accession>
<evidence type="ECO:0000256" key="1">
    <source>
        <dbReference type="SAM" id="MobiDB-lite"/>
    </source>
</evidence>
<dbReference type="InterPro" id="IPR052173">
    <property type="entry name" value="Beta-lactam_resp_regulator"/>
</dbReference>
<feature type="domain" description="Peptidase M56" evidence="3">
    <location>
        <begin position="142"/>
        <end position="256"/>
    </location>
</feature>
<name>A0A7G8PS44_9FLAO</name>
<proteinExistence type="predicted"/>
<evidence type="ECO:0000313" key="4">
    <source>
        <dbReference type="EMBL" id="QNJ97160.1"/>
    </source>
</evidence>
<keyword evidence="2" id="KW-0812">Transmembrane</keyword>
<dbReference type="PANTHER" id="PTHR34978:SF3">
    <property type="entry name" value="SLR0241 PROTEIN"/>
    <property type="match status" value="1"/>
</dbReference>
<gene>
    <name evidence="4" type="ORF">ALE3EI_0582</name>
</gene>
<dbReference type="RefSeq" id="WP_186990681.1">
    <property type="nucleotide sequence ID" value="NZ_CP052909.1"/>
</dbReference>
<dbReference type="KEGG" id="alti:ALE3EI_0582"/>
<dbReference type="PANTHER" id="PTHR34978">
    <property type="entry name" value="POSSIBLE SENSOR-TRANSDUCER PROTEIN BLAR"/>
    <property type="match status" value="1"/>
</dbReference>
<feature type="transmembrane region" description="Helical" evidence="2">
    <location>
        <begin position="80"/>
        <end position="104"/>
    </location>
</feature>
<feature type="transmembrane region" description="Helical" evidence="2">
    <location>
        <begin position="266"/>
        <end position="284"/>
    </location>
</feature>
<dbReference type="InterPro" id="IPR008756">
    <property type="entry name" value="Peptidase_M56"/>
</dbReference>
<feature type="compositionally biased region" description="Pro residues" evidence="1">
    <location>
        <begin position="383"/>
        <end position="397"/>
    </location>
</feature>
<sequence length="496" mass="56639">MELYILKSAACLAILFVFYKLVLERSTMHFFKRIYLLSALIISIIFPLITFTTYVTAAETTIPAPNPEVLVEVASNQFSIWNYLPVLLWGMYFAGFLFFSIRFIRNLLSIFNKIKNNPVRKERNVFHVLLSKSIVPHTFFSYIFLNKTQYDAKEIPKEVLLHEQAHASEKHSVDLIFAELIKLVFWFNPFIWLFKSAIKLNHEFLADTRVLKHGINPIDYQQKLVAFSTAGDHQIIQHNALANANTYSFIKKRLTVMKTRTTKRGMWLRSLVILPLLSLMLLSFSNTRYVVVNPIGDINPISQQDDKKIILYIKKKQISLNGEEVSVQNFAAKVDAITKNWSEADLRNFRWDIILEKADDDVINKLQKAYTTTRLYRYNPEKAPFPPPPPPPPPPASDAPKAPKVVKGVNDKDDMNPPPPPKAPIEVKQGVYELPSPPPPPDPDPIKYIENLAKGGATFYWGPHEVSKEVAIKMFKKNKNFGIDASEFPIVRVGGG</sequence>
<evidence type="ECO:0000313" key="5">
    <source>
        <dbReference type="Proteomes" id="UP000515514"/>
    </source>
</evidence>
<evidence type="ECO:0000259" key="3">
    <source>
        <dbReference type="Pfam" id="PF05569"/>
    </source>
</evidence>
<dbReference type="CDD" id="cd07341">
    <property type="entry name" value="M56_BlaR1_MecR1_like"/>
    <property type="match status" value="1"/>
</dbReference>
<feature type="transmembrane region" description="Helical" evidence="2">
    <location>
        <begin position="34"/>
        <end position="57"/>
    </location>
</feature>
<keyword evidence="5" id="KW-1185">Reference proteome</keyword>
<reference evidence="4 5" key="1">
    <citation type="submission" date="2020-04" db="EMBL/GenBank/DDBJ databases">
        <title>Genome sequence of Altibacter aquimarinus strain ALE3EI.</title>
        <authorList>
            <person name="Oh H.-M."/>
            <person name="Jang D."/>
        </authorList>
    </citation>
    <scope>NUCLEOTIDE SEQUENCE [LARGE SCALE GENOMIC DNA]</scope>
    <source>
        <strain evidence="4 5">ALE3EI</strain>
    </source>
</reference>
<keyword evidence="2" id="KW-0472">Membrane</keyword>
<dbReference type="EMBL" id="CP052909">
    <property type="protein sequence ID" value="QNJ97160.1"/>
    <property type="molecule type" value="Genomic_DNA"/>
</dbReference>
<dbReference type="Proteomes" id="UP000515514">
    <property type="component" value="Chromosome"/>
</dbReference>
<keyword evidence="2" id="KW-1133">Transmembrane helix</keyword>
<feature type="region of interest" description="Disordered" evidence="1">
    <location>
        <begin position="377"/>
        <end position="445"/>
    </location>
</feature>
<protein>
    <submittedName>
        <fullName evidence="4">Membrane protein</fullName>
    </submittedName>
</protein>
<evidence type="ECO:0000256" key="2">
    <source>
        <dbReference type="SAM" id="Phobius"/>
    </source>
</evidence>